<dbReference type="EMBL" id="MCFI01000036">
    <property type="protein sequence ID" value="ORY73273.1"/>
    <property type="molecule type" value="Genomic_DNA"/>
</dbReference>
<protein>
    <submittedName>
        <fullName evidence="3">Uncharacterized protein</fullName>
    </submittedName>
</protein>
<dbReference type="EMBL" id="MCFI01000041">
    <property type="protein sequence ID" value="ORY72880.1"/>
    <property type="molecule type" value="Genomic_DNA"/>
</dbReference>
<dbReference type="Proteomes" id="UP000193685">
    <property type="component" value="Unassembled WGS sequence"/>
</dbReference>
<evidence type="ECO:0000313" key="2">
    <source>
        <dbReference type="EMBL" id="ORY73273.1"/>
    </source>
</evidence>
<evidence type="ECO:0000313" key="1">
    <source>
        <dbReference type="EMBL" id="ORY72880.1"/>
    </source>
</evidence>
<dbReference type="RefSeq" id="XP_040722364.1">
    <property type="nucleotide sequence ID" value="XM_040868105.1"/>
</dbReference>
<keyword evidence="4" id="KW-1185">Reference proteome</keyword>
<sequence length="79" mass="9259">MYTSTLDILFIKRYNSTHYPLKQSKKNELKTLDLAEQKKRNCSNPDSHLVSHDSTNESLPCLTLLIGREAVFSWRYGRR</sequence>
<evidence type="ECO:0000313" key="3">
    <source>
        <dbReference type="EMBL" id="ORY75492.1"/>
    </source>
</evidence>
<dbReference type="GeneID" id="63784704"/>
<organism evidence="3 4">
    <name type="scientific">Protomyces lactucae-debilis</name>
    <dbReference type="NCBI Taxonomy" id="2754530"/>
    <lineage>
        <taxon>Eukaryota</taxon>
        <taxon>Fungi</taxon>
        <taxon>Dikarya</taxon>
        <taxon>Ascomycota</taxon>
        <taxon>Taphrinomycotina</taxon>
        <taxon>Taphrinomycetes</taxon>
        <taxon>Taphrinales</taxon>
        <taxon>Protomycetaceae</taxon>
        <taxon>Protomyces</taxon>
    </lineage>
</organism>
<dbReference type="AlphaFoldDB" id="A0A1Y2EV82"/>
<proteinExistence type="predicted"/>
<evidence type="ECO:0000313" key="4">
    <source>
        <dbReference type="Proteomes" id="UP000193685"/>
    </source>
</evidence>
<accession>A0A1Y2EV82</accession>
<reference evidence="3 4" key="1">
    <citation type="submission" date="2016-07" db="EMBL/GenBank/DDBJ databases">
        <title>Pervasive Adenine N6-methylation of Active Genes in Fungi.</title>
        <authorList>
            <consortium name="DOE Joint Genome Institute"/>
            <person name="Mondo S.J."/>
            <person name="Dannebaum R.O."/>
            <person name="Kuo R.C."/>
            <person name="Labutti K."/>
            <person name="Haridas S."/>
            <person name="Kuo A."/>
            <person name="Salamov A."/>
            <person name="Ahrendt S.R."/>
            <person name="Lipzen A."/>
            <person name="Sullivan W."/>
            <person name="Andreopoulos W.B."/>
            <person name="Clum A."/>
            <person name="Lindquist E."/>
            <person name="Daum C."/>
            <person name="Ramamoorthy G.K."/>
            <person name="Gryganskyi A."/>
            <person name="Culley D."/>
            <person name="Magnuson J.K."/>
            <person name="James T.Y."/>
            <person name="O'Malley M.A."/>
            <person name="Stajich J.E."/>
            <person name="Spatafora J.W."/>
            <person name="Visel A."/>
            <person name="Grigoriev I.V."/>
        </authorList>
    </citation>
    <scope>NUCLEOTIDE SEQUENCE [LARGE SCALE GENOMIC DNA]</scope>
    <source>
        <strain evidence="3 4">12-1054</strain>
    </source>
</reference>
<name>A0A1Y2EV82_PROLT</name>
<comment type="caution">
    <text evidence="3">The sequence shown here is derived from an EMBL/GenBank/DDBJ whole genome shotgun (WGS) entry which is preliminary data.</text>
</comment>
<dbReference type="EMBL" id="MCFI01000026">
    <property type="protein sequence ID" value="ORY75492.1"/>
    <property type="molecule type" value="Genomic_DNA"/>
</dbReference>
<gene>
    <name evidence="3" type="ORF">BCR37DRAFT_352100</name>
    <name evidence="2" type="ORF">BCR37DRAFT_353083</name>
    <name evidence="1" type="ORF">BCR37DRAFT_353153</name>
</gene>